<sequence length="193" mass="22317">MSRTRKKRRLLTEEESASRRCIRKPPYTWCTDLHHLHNKGLLTKEGQDASDLSTNHLEVIVSLEERRCYAYRRGACQTRRYATCKPPHWSNDLLIVTPMCQRGTAKKLEEIISLHRSVIKLTIRKVSGKEKPRSLVNSTVLRKKKIDHILFTEASSMPHLGNVVMTAYKIKYLSQVIAHDVKHGICKIELIPH</sequence>
<reference evidence="1 2" key="1">
    <citation type="journal article" date="2017" name="Curr. Biol.">
        <title>The Evolution of Venom by Co-option of Single-Copy Genes.</title>
        <authorList>
            <person name="Martinson E.O."/>
            <person name="Mrinalini"/>
            <person name="Kelkar Y.D."/>
            <person name="Chang C.H."/>
            <person name="Werren J.H."/>
        </authorList>
    </citation>
    <scope>NUCLEOTIDE SEQUENCE [LARGE SCALE GENOMIC DNA]</scope>
    <source>
        <strain evidence="1 2">Alberta</strain>
        <tissue evidence="1">Whole body</tissue>
    </source>
</reference>
<gene>
    <name evidence="1" type="ORF">TSAR_010347</name>
</gene>
<organism evidence="1 2">
    <name type="scientific">Trichomalopsis sarcophagae</name>
    <dbReference type="NCBI Taxonomy" id="543379"/>
    <lineage>
        <taxon>Eukaryota</taxon>
        <taxon>Metazoa</taxon>
        <taxon>Ecdysozoa</taxon>
        <taxon>Arthropoda</taxon>
        <taxon>Hexapoda</taxon>
        <taxon>Insecta</taxon>
        <taxon>Pterygota</taxon>
        <taxon>Neoptera</taxon>
        <taxon>Endopterygota</taxon>
        <taxon>Hymenoptera</taxon>
        <taxon>Apocrita</taxon>
        <taxon>Proctotrupomorpha</taxon>
        <taxon>Chalcidoidea</taxon>
        <taxon>Pteromalidae</taxon>
        <taxon>Pteromalinae</taxon>
        <taxon>Trichomalopsis</taxon>
    </lineage>
</organism>
<name>A0A232EK90_9HYME</name>
<proteinExistence type="predicted"/>
<dbReference type="EMBL" id="NNAY01003836">
    <property type="protein sequence ID" value="OXU18784.1"/>
    <property type="molecule type" value="Genomic_DNA"/>
</dbReference>
<dbReference type="AlphaFoldDB" id="A0A232EK90"/>
<protein>
    <submittedName>
        <fullName evidence="1">Uncharacterized protein</fullName>
    </submittedName>
</protein>
<evidence type="ECO:0000313" key="2">
    <source>
        <dbReference type="Proteomes" id="UP000215335"/>
    </source>
</evidence>
<evidence type="ECO:0000313" key="1">
    <source>
        <dbReference type="EMBL" id="OXU18784.1"/>
    </source>
</evidence>
<dbReference type="Proteomes" id="UP000215335">
    <property type="component" value="Unassembled WGS sequence"/>
</dbReference>
<keyword evidence="2" id="KW-1185">Reference proteome</keyword>
<accession>A0A232EK90</accession>
<comment type="caution">
    <text evidence="1">The sequence shown here is derived from an EMBL/GenBank/DDBJ whole genome shotgun (WGS) entry which is preliminary data.</text>
</comment>